<dbReference type="AlphaFoldDB" id="A0A914R0J0"/>
<proteinExistence type="predicted"/>
<name>A0A914R0J0_PAREQ</name>
<evidence type="ECO:0000313" key="2">
    <source>
        <dbReference type="WBParaSite" id="PEQ_0000013001-mRNA-1"/>
    </source>
</evidence>
<dbReference type="WBParaSite" id="PEQ_0000013001-mRNA-1">
    <property type="protein sequence ID" value="PEQ_0000013001-mRNA-1"/>
    <property type="gene ID" value="PEQ_0000013001"/>
</dbReference>
<dbReference type="Proteomes" id="UP000887564">
    <property type="component" value="Unplaced"/>
</dbReference>
<reference evidence="2" key="1">
    <citation type="submission" date="2022-11" db="UniProtKB">
        <authorList>
            <consortium name="WormBaseParasite"/>
        </authorList>
    </citation>
    <scope>IDENTIFICATION</scope>
</reference>
<protein>
    <submittedName>
        <fullName evidence="2">Uncharacterized protein</fullName>
    </submittedName>
</protein>
<sequence>MLVQLWSTSVKTVQRQLSRSICRRLWRSWNSCWSTLLSR</sequence>
<accession>A0A914R0J0</accession>
<keyword evidence="1" id="KW-1185">Reference proteome</keyword>
<organism evidence="1 2">
    <name type="scientific">Parascaris equorum</name>
    <name type="common">Equine roundworm</name>
    <dbReference type="NCBI Taxonomy" id="6256"/>
    <lineage>
        <taxon>Eukaryota</taxon>
        <taxon>Metazoa</taxon>
        <taxon>Ecdysozoa</taxon>
        <taxon>Nematoda</taxon>
        <taxon>Chromadorea</taxon>
        <taxon>Rhabditida</taxon>
        <taxon>Spirurina</taxon>
        <taxon>Ascaridomorpha</taxon>
        <taxon>Ascaridoidea</taxon>
        <taxon>Ascarididae</taxon>
        <taxon>Parascaris</taxon>
    </lineage>
</organism>
<evidence type="ECO:0000313" key="1">
    <source>
        <dbReference type="Proteomes" id="UP000887564"/>
    </source>
</evidence>